<name>A0A1A6XTV0_STEMA</name>
<reference evidence="3 4" key="1">
    <citation type="submission" date="2016-05" db="EMBL/GenBank/DDBJ databases">
        <title>Draft Genome Sequences of Stenotrophomonas maltophilia Strains Sm32COP, Sm41DVV, Sm46PAILV, SmF3, SmF22, SmSOFb1 and SmCVFa1, Isolated from Different Manures, in France.</title>
        <authorList>
            <person name="Nazaret S."/>
            <person name="Bodilis J."/>
        </authorList>
    </citation>
    <scope>NUCLEOTIDE SEQUENCE [LARGE SCALE GENOMIC DNA]</scope>
    <source>
        <strain evidence="3 4">Sm46PAILV</strain>
    </source>
</reference>
<evidence type="ECO:0000313" key="4">
    <source>
        <dbReference type="Proteomes" id="UP000092256"/>
    </source>
</evidence>
<dbReference type="SUPFAM" id="SSF89872">
    <property type="entry name" value="Inhibitor of vertebrate lysozyme, Ivy"/>
    <property type="match status" value="1"/>
</dbReference>
<accession>A0A1A6XTV0</accession>
<protein>
    <recommendedName>
        <fullName evidence="5">Inhibitor of vertebrate lysozyme (Ivy)</fullName>
    </recommendedName>
</protein>
<feature type="region of interest" description="Disordered" evidence="1">
    <location>
        <begin position="50"/>
        <end position="78"/>
    </location>
</feature>
<keyword evidence="2" id="KW-0732">Signal</keyword>
<feature type="signal peptide" evidence="2">
    <location>
        <begin position="1"/>
        <end position="25"/>
    </location>
</feature>
<dbReference type="EMBL" id="LYVJ01000009">
    <property type="protein sequence ID" value="OBU66135.1"/>
    <property type="molecule type" value="Genomic_DNA"/>
</dbReference>
<dbReference type="Proteomes" id="UP000092256">
    <property type="component" value="Unassembled WGS sequence"/>
</dbReference>
<dbReference type="RefSeq" id="WP_065199803.1">
    <property type="nucleotide sequence ID" value="NZ_LYVJ01000009.1"/>
</dbReference>
<evidence type="ECO:0000256" key="1">
    <source>
        <dbReference type="SAM" id="MobiDB-lite"/>
    </source>
</evidence>
<dbReference type="PROSITE" id="PS51257">
    <property type="entry name" value="PROKAR_LIPOPROTEIN"/>
    <property type="match status" value="1"/>
</dbReference>
<gene>
    <name evidence="3" type="ORF">A9K58_13495</name>
</gene>
<dbReference type="AlphaFoldDB" id="A0A1A6XTV0"/>
<evidence type="ECO:0000256" key="2">
    <source>
        <dbReference type="SAM" id="SignalP"/>
    </source>
</evidence>
<evidence type="ECO:0008006" key="5">
    <source>
        <dbReference type="Google" id="ProtNLM"/>
    </source>
</evidence>
<organism evidence="3 4">
    <name type="scientific">Stenotrophomonas maltophilia</name>
    <name type="common">Pseudomonas maltophilia</name>
    <name type="synonym">Xanthomonas maltophilia</name>
    <dbReference type="NCBI Taxonomy" id="40324"/>
    <lineage>
        <taxon>Bacteria</taxon>
        <taxon>Pseudomonadati</taxon>
        <taxon>Pseudomonadota</taxon>
        <taxon>Gammaproteobacteria</taxon>
        <taxon>Lysobacterales</taxon>
        <taxon>Lysobacteraceae</taxon>
        <taxon>Stenotrophomonas</taxon>
        <taxon>Stenotrophomonas maltophilia group</taxon>
    </lineage>
</organism>
<dbReference type="Gene3D" id="3.40.1420.10">
    <property type="entry name" value="Inhibitor of vertebrate lysozyme"/>
    <property type="match status" value="1"/>
</dbReference>
<dbReference type="OrthoDB" id="6050235at2"/>
<proteinExistence type="predicted"/>
<evidence type="ECO:0000313" key="3">
    <source>
        <dbReference type="EMBL" id="OBU66135.1"/>
    </source>
</evidence>
<comment type="caution">
    <text evidence="3">The sequence shown here is derived from an EMBL/GenBank/DDBJ whole genome shotgun (WGS) entry which is preliminary data.</text>
</comment>
<dbReference type="InterPro" id="IPR036501">
    <property type="entry name" value="Inhibitor_vert_lysozyme_sf"/>
</dbReference>
<feature type="chain" id="PRO_5008353534" description="Inhibitor of vertebrate lysozyme (Ivy)" evidence="2">
    <location>
        <begin position="26"/>
        <end position="227"/>
    </location>
</feature>
<sequence>MKKRITGMAMMIALLAACGQAPERAAESAHTATPAATVEAAAATATVAATEPSIEDGVVPSVWDNEGEPESEPPPAADAELACTDDPLATYFFTLVGGNSVDDCGRKDPKVLAAFDALMKGTQDAESSDKAIKPLRARLLSGPSAPGQPYQLQGETWWFYTACQAHQCPTTALAMLYSPAQATMVGRLTARCRVWWLGEPTDEQRALIEREQPLDEAMLKDEGASCE</sequence>